<organism evidence="3 4">
    <name type="scientific">Actinomyces israelii</name>
    <dbReference type="NCBI Taxonomy" id="1659"/>
    <lineage>
        <taxon>Bacteria</taxon>
        <taxon>Bacillati</taxon>
        <taxon>Actinomycetota</taxon>
        <taxon>Actinomycetes</taxon>
        <taxon>Actinomycetales</taxon>
        <taxon>Actinomycetaceae</taxon>
        <taxon>Actinomyces</taxon>
    </lineage>
</organism>
<feature type="compositionally biased region" description="Pro residues" evidence="1">
    <location>
        <begin position="1"/>
        <end position="10"/>
    </location>
</feature>
<gene>
    <name evidence="3" type="ORF">OHJ16_08125</name>
</gene>
<evidence type="ECO:0000259" key="2">
    <source>
        <dbReference type="SMART" id="SM00860"/>
    </source>
</evidence>
<dbReference type="RefSeq" id="WP_268917494.1">
    <property type="nucleotide sequence ID" value="NZ_JAPTMY010000015.1"/>
</dbReference>
<evidence type="ECO:0000313" key="3">
    <source>
        <dbReference type="EMBL" id="MCZ0858010.1"/>
    </source>
</evidence>
<dbReference type="SUPFAM" id="SSF160631">
    <property type="entry name" value="SMI1/KNR4-like"/>
    <property type="match status" value="1"/>
</dbReference>
<feature type="region of interest" description="Disordered" evidence="1">
    <location>
        <begin position="1"/>
        <end position="55"/>
    </location>
</feature>
<comment type="caution">
    <text evidence="3">The sequence shown here is derived from an EMBL/GenBank/DDBJ whole genome shotgun (WGS) entry which is preliminary data.</text>
</comment>
<keyword evidence="4" id="KW-1185">Reference proteome</keyword>
<name>A0ABT4I8E9_9ACTO</name>
<dbReference type="SMART" id="SM00860">
    <property type="entry name" value="SMI1_KNR4"/>
    <property type="match status" value="1"/>
</dbReference>
<dbReference type="Proteomes" id="UP001072034">
    <property type="component" value="Unassembled WGS sequence"/>
</dbReference>
<dbReference type="Pfam" id="PF09346">
    <property type="entry name" value="SMI1_KNR4"/>
    <property type="match status" value="1"/>
</dbReference>
<dbReference type="InterPro" id="IPR037883">
    <property type="entry name" value="Knr4/Smi1-like_sf"/>
</dbReference>
<proteinExistence type="predicted"/>
<reference evidence="3" key="1">
    <citation type="submission" date="2022-10" db="EMBL/GenBank/DDBJ databases">
        <title>Genome sequence of Actinomyces israelii ATCC 10048.</title>
        <authorList>
            <person name="Watt R.M."/>
            <person name="Tong W.M."/>
        </authorList>
    </citation>
    <scope>NUCLEOTIDE SEQUENCE</scope>
    <source>
        <strain evidence="3">ATCC 10048</strain>
    </source>
</reference>
<dbReference type="InterPro" id="IPR018958">
    <property type="entry name" value="Knr4/Smi1-like_dom"/>
</dbReference>
<dbReference type="Gene3D" id="3.40.1580.10">
    <property type="entry name" value="SMI1/KNR4-like"/>
    <property type="match status" value="1"/>
</dbReference>
<accession>A0ABT4I8E9</accession>
<sequence length="201" mass="21609">MPMPHPPAGVPPTADGAAPPSVRRRTGSFTAEDLDGLWSDDVRDAQTRPEPAPSDKLVAEVEEVLGYRLPDAYVELCRLHNGGGLRRGCFPVEAPTSWAEDHVAVSRIAPIGMSLEDSLAGESGSRFMIEEWGYPQIGVVFGACPSAGHDVVMLDYSEGGPRGEPRVVHVDQERDYRATVLAPDFATFIRGLLTAEALEAS</sequence>
<evidence type="ECO:0000313" key="4">
    <source>
        <dbReference type="Proteomes" id="UP001072034"/>
    </source>
</evidence>
<evidence type="ECO:0000256" key="1">
    <source>
        <dbReference type="SAM" id="MobiDB-lite"/>
    </source>
</evidence>
<protein>
    <submittedName>
        <fullName evidence="3">SMI1/KNR4 family protein</fullName>
    </submittedName>
</protein>
<dbReference type="EMBL" id="JAPTMY010000015">
    <property type="protein sequence ID" value="MCZ0858010.1"/>
    <property type="molecule type" value="Genomic_DNA"/>
</dbReference>
<feature type="domain" description="Knr4/Smi1-like" evidence="2">
    <location>
        <begin position="52"/>
        <end position="191"/>
    </location>
</feature>